<dbReference type="Proteomes" id="UP000006048">
    <property type="component" value="Chromosome"/>
</dbReference>
<dbReference type="EMBL" id="CP002959">
    <property type="protein sequence ID" value="AFM12533.1"/>
    <property type="molecule type" value="Genomic_DNA"/>
</dbReference>
<protein>
    <recommendedName>
        <fullName evidence="1">PIN domain-containing protein</fullName>
    </recommendedName>
</protein>
<dbReference type="STRING" id="869212.Turpa_1886"/>
<dbReference type="Gene3D" id="3.40.50.1010">
    <property type="entry name" value="5'-nuclease"/>
    <property type="match status" value="1"/>
</dbReference>
<evidence type="ECO:0000313" key="3">
    <source>
        <dbReference type="Proteomes" id="UP000006048"/>
    </source>
</evidence>
<dbReference type="OrthoDB" id="9787727at2"/>
<dbReference type="SUPFAM" id="SSF88723">
    <property type="entry name" value="PIN domain-like"/>
    <property type="match status" value="1"/>
</dbReference>
<name>I4B5H6_TURPD</name>
<dbReference type="PATRIC" id="fig|869212.3.peg.1888"/>
<accession>I4B5H6</accession>
<proteinExistence type="predicted"/>
<reference evidence="2 3" key="1">
    <citation type="submission" date="2012-06" db="EMBL/GenBank/DDBJ databases">
        <title>The complete chromosome of genome of Turneriella parva DSM 21527.</title>
        <authorList>
            <consortium name="US DOE Joint Genome Institute (JGI-PGF)"/>
            <person name="Lucas S."/>
            <person name="Han J."/>
            <person name="Lapidus A."/>
            <person name="Bruce D."/>
            <person name="Goodwin L."/>
            <person name="Pitluck S."/>
            <person name="Peters L."/>
            <person name="Kyrpides N."/>
            <person name="Mavromatis K."/>
            <person name="Ivanova N."/>
            <person name="Mikhailova N."/>
            <person name="Chertkov O."/>
            <person name="Detter J.C."/>
            <person name="Tapia R."/>
            <person name="Han C."/>
            <person name="Land M."/>
            <person name="Hauser L."/>
            <person name="Markowitz V."/>
            <person name="Cheng J.-F."/>
            <person name="Hugenholtz P."/>
            <person name="Woyke T."/>
            <person name="Wu D."/>
            <person name="Gronow S."/>
            <person name="Wellnitz S."/>
            <person name="Brambilla E."/>
            <person name="Klenk H.-P."/>
            <person name="Eisen J.A."/>
        </authorList>
    </citation>
    <scope>NUCLEOTIDE SEQUENCE [LARGE SCALE GENOMIC DNA]</scope>
    <source>
        <strain evidence="3">ATCC BAA-1111 / DSM 21527 / NCTC 11395 / H</strain>
    </source>
</reference>
<dbReference type="HOGENOM" id="CLU_124456_3_0_12"/>
<feature type="domain" description="PIN" evidence="1">
    <location>
        <begin position="2"/>
        <end position="116"/>
    </location>
</feature>
<dbReference type="RefSeq" id="WP_014803042.1">
    <property type="nucleotide sequence ID" value="NC_018020.1"/>
</dbReference>
<keyword evidence="3" id="KW-1185">Reference proteome</keyword>
<gene>
    <name evidence="2" type="ordered locus">Turpa_1886</name>
</gene>
<dbReference type="KEGG" id="tpx:Turpa_1886"/>
<dbReference type="AlphaFoldDB" id="I4B5H6"/>
<evidence type="ECO:0000313" key="2">
    <source>
        <dbReference type="EMBL" id="AFM12533.1"/>
    </source>
</evidence>
<dbReference type="Pfam" id="PF13470">
    <property type="entry name" value="PIN_3"/>
    <property type="match status" value="1"/>
</dbReference>
<dbReference type="InterPro" id="IPR002716">
    <property type="entry name" value="PIN_dom"/>
</dbReference>
<evidence type="ECO:0000259" key="1">
    <source>
        <dbReference type="Pfam" id="PF13470"/>
    </source>
</evidence>
<dbReference type="InterPro" id="IPR029060">
    <property type="entry name" value="PIN-like_dom_sf"/>
</dbReference>
<organism evidence="2 3">
    <name type="scientific">Turneriella parva (strain ATCC BAA-1111 / DSM 21527 / NCTC 11395 / H)</name>
    <name type="common">Leptospira parva</name>
    <dbReference type="NCBI Taxonomy" id="869212"/>
    <lineage>
        <taxon>Bacteria</taxon>
        <taxon>Pseudomonadati</taxon>
        <taxon>Spirochaetota</taxon>
        <taxon>Spirochaetia</taxon>
        <taxon>Leptospirales</taxon>
        <taxon>Leptospiraceae</taxon>
        <taxon>Turneriella</taxon>
    </lineage>
</organism>
<sequence>MKVFFDSDVLLDVLAERINHYEKSAEALSLSEFKKVRGYTSSLILCNLHYMLRKLTDEKTARAKIETILALLEIIDLKKDDILNALTLQMPDFEDAVQVSIATRTNMAWILTRNIRDYKKSAVKPISPQDFIELGYGS</sequence>